<keyword evidence="4" id="KW-0333">Golgi apparatus</keyword>
<dbReference type="Pfam" id="PF00566">
    <property type="entry name" value="RabGAP-TBC"/>
    <property type="match status" value="1"/>
</dbReference>
<keyword evidence="10" id="KW-1185">Reference proteome</keyword>
<gene>
    <name evidence="8" type="ORF">C1SCF055_LOCUS3310</name>
</gene>
<dbReference type="GO" id="GO:0099041">
    <property type="term" value="P:vesicle tethering to Golgi"/>
    <property type="evidence" value="ECO:0007669"/>
    <property type="project" value="TreeGrafter"/>
</dbReference>
<feature type="compositionally biased region" description="Basic and acidic residues" evidence="5">
    <location>
        <begin position="699"/>
        <end position="730"/>
    </location>
</feature>
<dbReference type="SUPFAM" id="SSF47923">
    <property type="entry name" value="Ypt/Rab-GAP domain of gyp1p"/>
    <property type="match status" value="2"/>
</dbReference>
<evidence type="ECO:0000256" key="4">
    <source>
        <dbReference type="ARBA" id="ARBA00023034"/>
    </source>
</evidence>
<evidence type="ECO:0000256" key="1">
    <source>
        <dbReference type="ARBA" id="ARBA00004601"/>
    </source>
</evidence>
<name>A0A9P1BM66_9DINO</name>
<reference evidence="9" key="2">
    <citation type="submission" date="2024-04" db="EMBL/GenBank/DDBJ databases">
        <authorList>
            <person name="Chen Y."/>
            <person name="Shah S."/>
            <person name="Dougan E. K."/>
            <person name="Thang M."/>
            <person name="Chan C."/>
        </authorList>
    </citation>
    <scope>NUCLEOTIDE SEQUENCE [LARGE SCALE GENOMIC DNA]</scope>
</reference>
<evidence type="ECO:0000259" key="6">
    <source>
        <dbReference type="PROSITE" id="PS50086"/>
    </source>
</evidence>
<evidence type="ECO:0000256" key="3">
    <source>
        <dbReference type="ARBA" id="ARBA00022473"/>
    </source>
</evidence>
<dbReference type="InterPro" id="IPR039755">
    <property type="entry name" value="TBC1D23"/>
</dbReference>
<dbReference type="GO" id="GO:0042147">
    <property type="term" value="P:retrograde transport, endosome to Golgi"/>
    <property type="evidence" value="ECO:0007669"/>
    <property type="project" value="InterPro"/>
</dbReference>
<proteinExistence type="predicted"/>
<dbReference type="GO" id="GO:0005802">
    <property type="term" value="C:trans-Golgi network"/>
    <property type="evidence" value="ECO:0007669"/>
    <property type="project" value="TreeGrafter"/>
</dbReference>
<dbReference type="InterPro" id="IPR035969">
    <property type="entry name" value="Rab-GAP_TBC_sf"/>
</dbReference>
<evidence type="ECO:0000313" key="8">
    <source>
        <dbReference type="EMBL" id="CAI3974948.1"/>
    </source>
</evidence>
<feature type="compositionally biased region" description="Basic and acidic residues" evidence="5">
    <location>
        <begin position="645"/>
        <end position="660"/>
    </location>
</feature>
<dbReference type="PROSITE" id="PS50086">
    <property type="entry name" value="TBC_RABGAP"/>
    <property type="match status" value="1"/>
</dbReference>
<dbReference type="OrthoDB" id="1668230at2759"/>
<dbReference type="PANTHER" id="PTHR13297:SF5">
    <property type="entry name" value="TBC1 DOMAIN FAMILY MEMBER 23"/>
    <property type="match status" value="1"/>
</dbReference>
<evidence type="ECO:0000256" key="5">
    <source>
        <dbReference type="SAM" id="MobiDB-lite"/>
    </source>
</evidence>
<evidence type="ECO:0000313" key="9">
    <source>
        <dbReference type="EMBL" id="CAL1128323.1"/>
    </source>
</evidence>
<dbReference type="AlphaFoldDB" id="A0A9P1BM66"/>
<dbReference type="Proteomes" id="UP001152797">
    <property type="component" value="Unassembled WGS sequence"/>
</dbReference>
<protein>
    <recommendedName>
        <fullName evidence="2">TBC1 domain family member 23</fullName>
    </recommendedName>
</protein>
<keyword evidence="3" id="KW-0217">Developmental protein</keyword>
<dbReference type="EMBL" id="CAMXCT010000169">
    <property type="protein sequence ID" value="CAI3974948.1"/>
    <property type="molecule type" value="Genomic_DNA"/>
</dbReference>
<feature type="domain" description="Rab-GAP TBC" evidence="6">
    <location>
        <begin position="1"/>
        <end position="146"/>
    </location>
</feature>
<dbReference type="EMBL" id="CAMXCT030000169">
    <property type="protein sequence ID" value="CAL4762260.1"/>
    <property type="molecule type" value="Genomic_DNA"/>
</dbReference>
<reference evidence="8" key="1">
    <citation type="submission" date="2022-10" db="EMBL/GenBank/DDBJ databases">
        <authorList>
            <person name="Chen Y."/>
            <person name="Dougan E. K."/>
            <person name="Chan C."/>
            <person name="Rhodes N."/>
            <person name="Thang M."/>
        </authorList>
    </citation>
    <scope>NUCLEOTIDE SEQUENCE</scope>
</reference>
<dbReference type="EMBL" id="CAMXCT020000169">
    <property type="protein sequence ID" value="CAL1128323.1"/>
    <property type="molecule type" value="Genomic_DNA"/>
</dbReference>
<dbReference type="PROSITE" id="PS50206">
    <property type="entry name" value="RHODANESE_3"/>
    <property type="match status" value="1"/>
</dbReference>
<dbReference type="GO" id="GO:0005829">
    <property type="term" value="C:cytosol"/>
    <property type="evidence" value="ECO:0007669"/>
    <property type="project" value="GOC"/>
</dbReference>
<sequence length="730" mass="80838">MEYFRQANVRDKMEAMLTCWCQTQNTKYKQGLNEVLAPFLNLQVPLSGETDEGRTPAKDDEVFDLFAAFVQHYAPFFFCEEFVPLQCAFIFFRRLLLYHCPQLQNFFAEKGVTPDMFCMPWFLTLFASKTPMRLTVQLWDRLLERGEQHFFMFLALAVVIKAEQTILQAERSALPEILTSLGVFSVKEMESLWSFAEELVMQTPATFMSRVRRIVLHPEEKELPQLERLEKEGVFFIFPEEVVGHCYPPRPGEALKPWQPPPSCTWRLLLLDLRPAAEFEAMRLPAAVHFDAAARFPQSSWSGRKAALFTKGSSAPESSEVLDALKETLGENWLGDDQAHICLVGRSEESWLLRAMYTVLTSELSLRHISVASGGFEAVLKFAQKYSYDIVQQERWSPVGAFDSVLRPRAGPSAASLAAESAAVAAAAAEGAAKKLSSGLSLLANLSAKREEGKTEKATTPAAAIPKLIDRPGNWSPEADMSQLPKLFQKDLQSAFWHYNDCIALIVRPPNAMCPELTNRGLQGCKSVLAIQHGQLLCAKVLGEELSLLAKFDVRMLVRGLSSLARPMTAKVLYFSGAEKVKSFVFALQAARKARPPAKPPQKPGPLGVPAFAQEVVAQRLSSEGPMLQEQAAEQPKDGALPDSPKAHEQQADGQAERPQDGAVPDSPKANEQQADEQAEQPQDGAVPDSPKANEQQEQGERPKDEAVPDSSKADQPKVPGKDAEDILDG</sequence>
<feature type="domain" description="Rhodanese" evidence="7">
    <location>
        <begin position="267"/>
        <end position="388"/>
    </location>
</feature>
<organism evidence="8">
    <name type="scientific">Cladocopium goreaui</name>
    <dbReference type="NCBI Taxonomy" id="2562237"/>
    <lineage>
        <taxon>Eukaryota</taxon>
        <taxon>Sar</taxon>
        <taxon>Alveolata</taxon>
        <taxon>Dinophyceae</taxon>
        <taxon>Suessiales</taxon>
        <taxon>Symbiodiniaceae</taxon>
        <taxon>Cladocopium</taxon>
    </lineage>
</organism>
<dbReference type="PANTHER" id="PTHR13297">
    <property type="entry name" value="TBC1 DOMAIN FAMILY MEMBER 23-RELATED"/>
    <property type="match status" value="1"/>
</dbReference>
<comment type="subcellular location">
    <subcellularLocation>
        <location evidence="1">Golgi apparatus</location>
        <location evidence="1">trans-Golgi network</location>
    </subcellularLocation>
</comment>
<accession>A0A9P1BM66</accession>
<evidence type="ECO:0000259" key="7">
    <source>
        <dbReference type="PROSITE" id="PS50206"/>
    </source>
</evidence>
<evidence type="ECO:0000256" key="2">
    <source>
        <dbReference type="ARBA" id="ARBA00014207"/>
    </source>
</evidence>
<dbReference type="Gene3D" id="1.10.472.80">
    <property type="entry name" value="Ypt/Rab-GAP domain of gyp1p, domain 3"/>
    <property type="match status" value="1"/>
</dbReference>
<dbReference type="InterPro" id="IPR001763">
    <property type="entry name" value="Rhodanese-like_dom"/>
</dbReference>
<dbReference type="InterPro" id="IPR000195">
    <property type="entry name" value="Rab-GAP-TBC_dom"/>
</dbReference>
<comment type="caution">
    <text evidence="8">The sequence shown here is derived from an EMBL/GenBank/DDBJ whole genome shotgun (WGS) entry which is preliminary data.</text>
</comment>
<evidence type="ECO:0000313" key="10">
    <source>
        <dbReference type="Proteomes" id="UP001152797"/>
    </source>
</evidence>
<feature type="region of interest" description="Disordered" evidence="5">
    <location>
        <begin position="622"/>
        <end position="730"/>
    </location>
</feature>